<reference evidence="8" key="1">
    <citation type="submission" date="2015-09" db="EMBL/GenBank/DDBJ databases">
        <title>Draft Genome Sequences of Two Novel Amoeba-resistant Intranuclear Bacteria, Candidatus Berkiella cookevillensis and Candidatus Berkiella aquae.</title>
        <authorList>
            <person name="Mehari Y.T."/>
            <person name="Arivett B.A."/>
            <person name="Farone A.L."/>
            <person name="Gunderson J.H."/>
            <person name="Farone M.B."/>
        </authorList>
    </citation>
    <scope>NUCLEOTIDE SEQUENCE [LARGE SCALE GENOMIC DNA]</scope>
    <source>
        <strain evidence="8">CC99</strain>
    </source>
</reference>
<evidence type="ECO:0000256" key="1">
    <source>
        <dbReference type="ARBA" id="ARBA00008857"/>
    </source>
</evidence>
<dbReference type="Pfam" id="PF22022">
    <property type="entry name" value="Phage_int_M"/>
    <property type="match status" value="1"/>
</dbReference>
<sequence>MGCGKYPIIRGQGTPESMSKLNAKLIQHAASKNVEYRLSDGNGLFLRIRPTGAKSWLYCFRLTGSRKLQQMTIGALNDVSLKEARSMLSVLRKQVSEGIDPRQARAAIKVQNAQAITMQVLFDKWIEHIKIAAQITPKWIKQHEDRWRLHLKNTLGAILAKNIHRAHLAQALDAMVRRGTREETRKALTTLNMMLDYGLARHYIDENPARILKPKDFSATAGRPRDRVLSLQELNLLWQVLDQGTIIQNGLAVQNTMSIMSSTAIKILILTGARRGEVAGMRWDELDLNSGIWILPWERTKNRRAHTVYLSDLAISLLKKIKQISGESQFVFDTGRQSQDCHIHEDSLTSTIAKLRGTKGTKKVAPLADLKPFTVHDLRRSAATGWGEYLKTAPHVIEKMLNHQPLNKLVATYQHAVYAQEQKEAWLKWGSFIEQYVSDISHVNPLLSA</sequence>
<keyword evidence="3 5" id="KW-0238">DNA-binding</keyword>
<name>A0A0Q9YJF7_9GAMM</name>
<protein>
    <submittedName>
        <fullName evidence="8">Prophage CP4-57 integrase</fullName>
    </submittedName>
</protein>
<dbReference type="InterPro" id="IPR011010">
    <property type="entry name" value="DNA_brk_join_enz"/>
</dbReference>
<dbReference type="Gene3D" id="1.10.443.10">
    <property type="entry name" value="Intergrase catalytic core"/>
    <property type="match status" value="1"/>
</dbReference>
<dbReference type="PANTHER" id="PTHR30629:SF2">
    <property type="entry name" value="PROPHAGE INTEGRASE INTS-RELATED"/>
    <property type="match status" value="1"/>
</dbReference>
<dbReference type="InterPro" id="IPR010998">
    <property type="entry name" value="Integrase_recombinase_N"/>
</dbReference>
<organism evidence="8">
    <name type="scientific">Candidatus Berkiella cookevillensis</name>
    <dbReference type="NCBI Taxonomy" id="437022"/>
    <lineage>
        <taxon>Bacteria</taxon>
        <taxon>Pseudomonadati</taxon>
        <taxon>Pseudomonadota</taxon>
        <taxon>Gammaproteobacteria</taxon>
        <taxon>Candidatus Berkiellales</taxon>
        <taxon>Candidatus Berkiellaceae</taxon>
        <taxon>Candidatus Berkiella</taxon>
    </lineage>
</organism>
<dbReference type="Gene3D" id="1.10.150.130">
    <property type="match status" value="1"/>
</dbReference>
<gene>
    <name evidence="8" type="primary">intA</name>
    <name evidence="8" type="ORF">CC99x_02577</name>
</gene>
<dbReference type="InterPro" id="IPR038488">
    <property type="entry name" value="Integrase_DNA-bd_sf"/>
</dbReference>
<dbReference type="PROSITE" id="PS51900">
    <property type="entry name" value="CB"/>
    <property type="match status" value="1"/>
</dbReference>
<evidence type="ECO:0000313" key="8">
    <source>
        <dbReference type="EMBL" id="KRG17172.1"/>
    </source>
</evidence>
<dbReference type="AlphaFoldDB" id="A0A0Q9YJF7"/>
<dbReference type="Pfam" id="PF00589">
    <property type="entry name" value="Phage_integrase"/>
    <property type="match status" value="1"/>
</dbReference>
<dbReference type="GO" id="GO:0003677">
    <property type="term" value="F:DNA binding"/>
    <property type="evidence" value="ECO:0007669"/>
    <property type="project" value="UniProtKB-UniRule"/>
</dbReference>
<dbReference type="EMBL" id="LKHV01000028">
    <property type="protein sequence ID" value="KRG17172.1"/>
    <property type="molecule type" value="Genomic_DNA"/>
</dbReference>
<dbReference type="InterPro" id="IPR025166">
    <property type="entry name" value="Integrase_DNA_bind_dom"/>
</dbReference>
<feature type="domain" description="Core-binding (CB)" evidence="7">
    <location>
        <begin position="116"/>
        <end position="199"/>
    </location>
</feature>
<dbReference type="SUPFAM" id="SSF56349">
    <property type="entry name" value="DNA breaking-rejoining enzymes"/>
    <property type="match status" value="1"/>
</dbReference>
<evidence type="ECO:0000256" key="2">
    <source>
        <dbReference type="ARBA" id="ARBA00022908"/>
    </source>
</evidence>
<dbReference type="GO" id="GO:0015074">
    <property type="term" value="P:DNA integration"/>
    <property type="evidence" value="ECO:0007669"/>
    <property type="project" value="UniProtKB-KW"/>
</dbReference>
<proteinExistence type="inferred from homology"/>
<dbReference type="PROSITE" id="PS51898">
    <property type="entry name" value="TYR_RECOMBINASE"/>
    <property type="match status" value="1"/>
</dbReference>
<dbReference type="STRING" id="437022.CC99x_02577"/>
<evidence type="ECO:0000256" key="4">
    <source>
        <dbReference type="ARBA" id="ARBA00023172"/>
    </source>
</evidence>
<comment type="similarity">
    <text evidence="1">Belongs to the 'phage' integrase family.</text>
</comment>
<comment type="caution">
    <text evidence="8">The sequence shown here is derived from an EMBL/GenBank/DDBJ whole genome shotgun (WGS) entry which is preliminary data.</text>
</comment>
<accession>A0A0Q9YJF7</accession>
<dbReference type="Pfam" id="PF13356">
    <property type="entry name" value="Arm-DNA-bind_3"/>
    <property type="match status" value="1"/>
</dbReference>
<dbReference type="PATRIC" id="fig|1590042.3.peg.2647"/>
<evidence type="ECO:0000259" key="6">
    <source>
        <dbReference type="PROSITE" id="PS51898"/>
    </source>
</evidence>
<dbReference type="PANTHER" id="PTHR30629">
    <property type="entry name" value="PROPHAGE INTEGRASE"/>
    <property type="match status" value="1"/>
</dbReference>
<keyword evidence="4" id="KW-0233">DNA recombination</keyword>
<keyword evidence="2" id="KW-0229">DNA integration</keyword>
<dbReference type="InterPro" id="IPR013762">
    <property type="entry name" value="Integrase-like_cat_sf"/>
</dbReference>
<dbReference type="Gene3D" id="3.30.160.390">
    <property type="entry name" value="Integrase, DNA-binding domain"/>
    <property type="match status" value="1"/>
</dbReference>
<dbReference type="InterPro" id="IPR002104">
    <property type="entry name" value="Integrase_catalytic"/>
</dbReference>
<evidence type="ECO:0000259" key="7">
    <source>
        <dbReference type="PROSITE" id="PS51900"/>
    </source>
</evidence>
<feature type="domain" description="Tyr recombinase" evidence="6">
    <location>
        <begin position="224"/>
        <end position="427"/>
    </location>
</feature>
<evidence type="ECO:0000256" key="5">
    <source>
        <dbReference type="PROSITE-ProRule" id="PRU01248"/>
    </source>
</evidence>
<dbReference type="GO" id="GO:0006310">
    <property type="term" value="P:DNA recombination"/>
    <property type="evidence" value="ECO:0007669"/>
    <property type="project" value="UniProtKB-KW"/>
</dbReference>
<evidence type="ECO:0000256" key="3">
    <source>
        <dbReference type="ARBA" id="ARBA00023125"/>
    </source>
</evidence>
<dbReference type="InterPro" id="IPR050808">
    <property type="entry name" value="Phage_Integrase"/>
</dbReference>
<dbReference type="InterPro" id="IPR053876">
    <property type="entry name" value="Phage_int_M"/>
</dbReference>
<dbReference type="InterPro" id="IPR044068">
    <property type="entry name" value="CB"/>
</dbReference>
<dbReference type="CDD" id="cd00801">
    <property type="entry name" value="INT_P4_C"/>
    <property type="match status" value="1"/>
</dbReference>